<dbReference type="SUPFAM" id="SSF74653">
    <property type="entry name" value="TolA/TonB C-terminal domain"/>
    <property type="match status" value="1"/>
</dbReference>
<sequence length="292" mass="31530">MKRCMLVLCCMMLAGVAFANGRDDLRDRVQASMLVTGTIEVAPDGSVVTYTVDHPDKLPPVVKDLLARAVPAWRFEPVTRDGKAVGAKAPMGLRVVAKPVGHGGYALAVASSWFGHLNDEGRHEAAADDFTYKHRLSVAYPSDAASAGVSGTVYALLKVGRDGKVIDAAAEQVNLRIRASERDMATWRKKLADAALRALRRYTFHVPTTGPDAAEPYWLARVPVDFALHGFHAPKVARKADYGQWQPYVPGPLQEPDWADKRRLAGSPDATPEDGSLLADMSLHLLAPLGGS</sequence>
<proteinExistence type="predicted"/>
<organism evidence="3">
    <name type="scientific">Rhodanobacter sp. FW102-FHT14D07</name>
    <dbReference type="NCBI Taxonomy" id="3351462"/>
    <lineage>
        <taxon>Bacteria</taxon>
        <taxon>Pseudomonadati</taxon>
        <taxon>Pseudomonadota</taxon>
        <taxon>Gammaproteobacteria</taxon>
        <taxon>Lysobacterales</taxon>
        <taxon>Rhodanobacteraceae</taxon>
        <taxon>Rhodanobacter</taxon>
    </lineage>
</organism>
<protein>
    <submittedName>
        <fullName evidence="3">Energy transducer TonB</fullName>
    </submittedName>
</protein>
<keyword evidence="2" id="KW-0732">Signal</keyword>
<dbReference type="Gene3D" id="3.30.1150.10">
    <property type="match status" value="1"/>
</dbReference>
<evidence type="ECO:0000313" key="3">
    <source>
        <dbReference type="EMBL" id="XIA17780.1"/>
    </source>
</evidence>
<dbReference type="RefSeq" id="WP_395135995.1">
    <property type="nucleotide sequence ID" value="NZ_CP170721.1"/>
</dbReference>
<gene>
    <name evidence="3" type="ORF">ACFYG5_14605</name>
</gene>
<evidence type="ECO:0000256" key="1">
    <source>
        <dbReference type="SAM" id="MobiDB-lite"/>
    </source>
</evidence>
<reference evidence="3" key="1">
    <citation type="submission" date="2024-10" db="EMBL/GenBank/DDBJ databases">
        <authorList>
            <person name="Lesea H.P."/>
            <person name="Kuehl J.V."/>
            <person name="Chandonia J.-M."/>
        </authorList>
    </citation>
    <scope>NUCLEOTIDE SEQUENCE</scope>
    <source>
        <strain evidence="3">FW102-FHT14D07</strain>
    </source>
</reference>
<feature type="region of interest" description="Disordered" evidence="1">
    <location>
        <begin position="253"/>
        <end position="276"/>
    </location>
</feature>
<feature type="signal peptide" evidence="2">
    <location>
        <begin position="1"/>
        <end position="19"/>
    </location>
</feature>
<name>A0AB74UN54_9GAMM</name>
<dbReference type="AlphaFoldDB" id="A0AB74UN54"/>
<accession>A0AB74UN54</accession>
<dbReference type="EMBL" id="CP170721">
    <property type="protein sequence ID" value="XIA17780.1"/>
    <property type="molecule type" value="Genomic_DNA"/>
</dbReference>
<evidence type="ECO:0000256" key="2">
    <source>
        <dbReference type="SAM" id="SignalP"/>
    </source>
</evidence>
<feature type="chain" id="PRO_5044504589" evidence="2">
    <location>
        <begin position="20"/>
        <end position="292"/>
    </location>
</feature>